<protein>
    <recommendedName>
        <fullName evidence="2">P-type Ca(2+) transporter</fullName>
        <ecNumber evidence="2">7.2.2.10</ecNumber>
    </recommendedName>
</protein>
<dbReference type="PROSITE" id="PS00154">
    <property type="entry name" value="ATPASE_E1_E2"/>
    <property type="match status" value="1"/>
</dbReference>
<evidence type="ECO:0000256" key="11">
    <source>
        <dbReference type="ARBA" id="ARBA00022989"/>
    </source>
</evidence>
<sequence length="1067" mass="111594">MACNASWALTAEEAAKRLDVDLSVGLDRAESERRIVLHGPNAIPDEPPTPWLRLILAQFDDLLVKMLVGAAAVSFCLAMGEEAGERLHALVEPLVIVLILLLNAVVGVWQESNAEQAIEALKAYEPNDAEVWREGALCVIAASELVPGDVIRVAAGGRVPADSRLVALESTTLRLDQALLTGESVPVMKETAPVADADAEIQARHNMLFSGTTVSYGAGKALVVATAASTEIGKIGAQVSATETAASPLKVKLDEFSALLTKAIAAICILLWLLNIQHFTDPIHGSAVRGAIYYFKIAIALAVAAIPEGLPAVVTTCLALGTRRMAAKNTIVRYLPSVETLGTTAVICSDKTGTLTTSQMAARCVLTLSSSGQPRLTRCHATGYDPTANKLLAARDARASKGGEMAAAEEPLSEAERLSEPLASVGAVCALANLAHLRYVQGSWTHTGEPTEAALRSLAEKIGLRGVPAADTEEPERTSAAWLRRCTPLATLEFTRGRRSMSVLTRRGAGAGAGGGAGRHSLFVKGAPESVLARCTHAMLGGGAVVPMVPELRASLLATVGELAGGSEALRCLACAVRHNLPADVSALPLSDPERFGEVEAGLTFVGVVGIHDPARPEVAAAITQCAAAGVRVVVVTGDNKLTAEALCRQIGLMQGGAESALATGGGSRGCGSDGGECSSSRSSGEEGAGGSSGLSGGLTGREFAALDYEAQLRAVAECSFFARTEPAHKLRLVELLQQQGYVVAMTGDGVNDAPALKKANIGIAMGSGTAVAKTASDMVLADDNFASIVAAVEEGRAIFSNTKAFIRYLISSNIGEVACIFLTAALGMPEALVPVQLLWVNLVTDGLPATALSFNPPDANAMRQPPRPLSEPFIDGPLALRYLLIGLYVGVATVAGFAYWFVGFEGGPQITLHQLTHFGECPSWPVSDGVDCAVFTSLRPRTVALSVLVTIEMFNALNALSEKESLLAFPPWRNPWLVGALALSFAQHFAILYVPAFNHVFGVAPISFAEWRLVLAVSVPVVALDECMKLLARRGLSSSRPLPSISASLAHHAGYTPVAVEEEKRV</sequence>
<dbReference type="GO" id="GO:0005388">
    <property type="term" value="F:P-type calcium transporter activity"/>
    <property type="evidence" value="ECO:0007669"/>
    <property type="project" value="UniProtKB-EC"/>
</dbReference>
<keyword evidence="7" id="KW-0106">Calcium</keyword>
<dbReference type="SUPFAM" id="SSF81660">
    <property type="entry name" value="Metal cation-transporting ATPase, ATP-binding domain N"/>
    <property type="match status" value="1"/>
</dbReference>
<evidence type="ECO:0000256" key="9">
    <source>
        <dbReference type="ARBA" id="ARBA00022842"/>
    </source>
</evidence>
<evidence type="ECO:0000256" key="5">
    <source>
        <dbReference type="ARBA" id="ARBA00022692"/>
    </source>
</evidence>
<dbReference type="GO" id="GO:0016020">
    <property type="term" value="C:membrane"/>
    <property type="evidence" value="ECO:0007669"/>
    <property type="project" value="UniProtKB-SubCell"/>
</dbReference>
<dbReference type="PANTHER" id="PTHR42861">
    <property type="entry name" value="CALCIUM-TRANSPORTING ATPASE"/>
    <property type="match status" value="1"/>
</dbReference>
<keyword evidence="12" id="KW-0406">Ion transport</keyword>
<evidence type="ECO:0000256" key="12">
    <source>
        <dbReference type="ARBA" id="ARBA00023065"/>
    </source>
</evidence>
<dbReference type="Gene3D" id="2.70.150.10">
    <property type="entry name" value="Calcium-transporting ATPase, cytoplasmic transduction domain A"/>
    <property type="match status" value="1"/>
</dbReference>
<keyword evidence="8" id="KW-0067">ATP-binding</keyword>
<dbReference type="Pfam" id="PF00122">
    <property type="entry name" value="E1-E2_ATPase"/>
    <property type="match status" value="1"/>
</dbReference>
<proteinExistence type="predicted"/>
<dbReference type="InterPro" id="IPR004014">
    <property type="entry name" value="ATPase_P-typ_cation-transptr_N"/>
</dbReference>
<dbReference type="FunFam" id="1.20.1110.10:FF:000065">
    <property type="entry name" value="Sarcoplasmic/endoplasmic reticulum calcium ATPase 1"/>
    <property type="match status" value="2"/>
</dbReference>
<dbReference type="EC" id="7.2.2.10" evidence="2"/>
<dbReference type="SUPFAM" id="SSF81665">
    <property type="entry name" value="Calcium ATPase, transmembrane domain M"/>
    <property type="match status" value="1"/>
</dbReference>
<dbReference type="InterPro" id="IPR008250">
    <property type="entry name" value="ATPase_P-typ_transduc_dom_A_sf"/>
</dbReference>
<dbReference type="PRINTS" id="PR00120">
    <property type="entry name" value="HATPASE"/>
</dbReference>
<evidence type="ECO:0000256" key="8">
    <source>
        <dbReference type="ARBA" id="ARBA00022840"/>
    </source>
</evidence>
<name>A0A7S3RXV2_EMIHU</name>
<dbReference type="Pfam" id="PF00689">
    <property type="entry name" value="Cation_ATPase_C"/>
    <property type="match status" value="1"/>
</dbReference>
<dbReference type="SUPFAM" id="SSF81653">
    <property type="entry name" value="Calcium ATPase, transduction domain A"/>
    <property type="match status" value="1"/>
</dbReference>
<dbReference type="NCBIfam" id="TIGR01494">
    <property type="entry name" value="ATPase_P-type"/>
    <property type="match status" value="2"/>
</dbReference>
<dbReference type="InterPro" id="IPR006068">
    <property type="entry name" value="ATPase_P-typ_cation-transptr_C"/>
</dbReference>
<evidence type="ECO:0000256" key="1">
    <source>
        <dbReference type="ARBA" id="ARBA00004141"/>
    </source>
</evidence>
<organism evidence="17">
    <name type="scientific">Emiliania huxleyi</name>
    <name type="common">Coccolithophore</name>
    <name type="synonym">Pontosphaera huxleyi</name>
    <dbReference type="NCBI Taxonomy" id="2903"/>
    <lineage>
        <taxon>Eukaryota</taxon>
        <taxon>Haptista</taxon>
        <taxon>Haptophyta</taxon>
        <taxon>Prymnesiophyceae</taxon>
        <taxon>Isochrysidales</taxon>
        <taxon>Noelaerhabdaceae</taxon>
        <taxon>Emiliania</taxon>
    </lineage>
</organism>
<dbReference type="SFLD" id="SFLDF00027">
    <property type="entry name" value="p-type_atpase"/>
    <property type="match status" value="1"/>
</dbReference>
<dbReference type="GO" id="GO:0016887">
    <property type="term" value="F:ATP hydrolysis activity"/>
    <property type="evidence" value="ECO:0007669"/>
    <property type="project" value="InterPro"/>
</dbReference>
<dbReference type="InterPro" id="IPR023214">
    <property type="entry name" value="HAD_sf"/>
</dbReference>
<dbReference type="AlphaFoldDB" id="A0A7S3RXV2"/>
<dbReference type="Gene3D" id="3.40.50.1000">
    <property type="entry name" value="HAD superfamily/HAD-like"/>
    <property type="match status" value="1"/>
</dbReference>
<dbReference type="InterPro" id="IPR044492">
    <property type="entry name" value="P_typ_ATPase_HD_dom"/>
</dbReference>
<evidence type="ECO:0000256" key="3">
    <source>
        <dbReference type="ARBA" id="ARBA00022448"/>
    </source>
</evidence>
<evidence type="ECO:0000256" key="10">
    <source>
        <dbReference type="ARBA" id="ARBA00022967"/>
    </source>
</evidence>
<dbReference type="InterPro" id="IPR018303">
    <property type="entry name" value="ATPase_P-typ_P_site"/>
</dbReference>
<feature type="compositionally biased region" description="Gly residues" evidence="14">
    <location>
        <begin position="687"/>
        <end position="696"/>
    </location>
</feature>
<dbReference type="Pfam" id="PF08282">
    <property type="entry name" value="Hydrolase_3"/>
    <property type="match status" value="1"/>
</dbReference>
<evidence type="ECO:0000256" key="14">
    <source>
        <dbReference type="SAM" id="MobiDB-lite"/>
    </source>
</evidence>
<accession>A0A7S3RXV2</accession>
<dbReference type="FunFam" id="2.70.150.10:FF:000014">
    <property type="entry name" value="Calcium-transporting ATPase, putative"/>
    <property type="match status" value="1"/>
</dbReference>
<dbReference type="InterPro" id="IPR023299">
    <property type="entry name" value="ATPase_P-typ_cyto_dom_N"/>
</dbReference>
<keyword evidence="3" id="KW-0813">Transport</keyword>
<dbReference type="SFLD" id="SFLDG00002">
    <property type="entry name" value="C1.7:_P-type_atpase_like"/>
    <property type="match status" value="1"/>
</dbReference>
<feature type="transmembrane region" description="Helical" evidence="15">
    <location>
        <begin position="880"/>
        <end position="903"/>
    </location>
</feature>
<evidence type="ECO:0000256" key="6">
    <source>
        <dbReference type="ARBA" id="ARBA00022741"/>
    </source>
</evidence>
<evidence type="ECO:0000256" key="2">
    <source>
        <dbReference type="ARBA" id="ARBA00012790"/>
    </source>
</evidence>
<dbReference type="SMART" id="SM00831">
    <property type="entry name" value="Cation_ATPase_N"/>
    <property type="match status" value="1"/>
</dbReference>
<dbReference type="SFLD" id="SFLDS00003">
    <property type="entry name" value="Haloacid_Dehalogenase"/>
    <property type="match status" value="1"/>
</dbReference>
<evidence type="ECO:0000256" key="13">
    <source>
        <dbReference type="ARBA" id="ARBA00023136"/>
    </source>
</evidence>
<dbReference type="InterPro" id="IPR023298">
    <property type="entry name" value="ATPase_P-typ_TM_dom_sf"/>
</dbReference>
<evidence type="ECO:0000256" key="15">
    <source>
        <dbReference type="SAM" id="Phobius"/>
    </source>
</evidence>
<evidence type="ECO:0000256" key="7">
    <source>
        <dbReference type="ARBA" id="ARBA00022837"/>
    </source>
</evidence>
<feature type="region of interest" description="Disordered" evidence="14">
    <location>
        <begin position="673"/>
        <end position="696"/>
    </location>
</feature>
<gene>
    <name evidence="17" type="ORF">EHUX00137_LOCUS10174</name>
</gene>
<dbReference type="SUPFAM" id="SSF56784">
    <property type="entry name" value="HAD-like"/>
    <property type="match status" value="1"/>
</dbReference>
<keyword evidence="13 15" id="KW-0472">Membrane</keyword>
<dbReference type="Gene3D" id="1.20.1110.10">
    <property type="entry name" value="Calcium-transporting ATPase, transmembrane domain"/>
    <property type="match status" value="1"/>
</dbReference>
<keyword evidence="6" id="KW-0547">Nucleotide-binding</keyword>
<dbReference type="EMBL" id="HBIR01013819">
    <property type="protein sequence ID" value="CAE0538215.1"/>
    <property type="molecule type" value="Transcribed_RNA"/>
</dbReference>
<dbReference type="GO" id="GO:0005524">
    <property type="term" value="F:ATP binding"/>
    <property type="evidence" value="ECO:0007669"/>
    <property type="project" value="UniProtKB-KW"/>
</dbReference>
<comment type="subcellular location">
    <subcellularLocation>
        <location evidence="1">Membrane</location>
        <topology evidence="1">Multi-pass membrane protein</topology>
    </subcellularLocation>
</comment>
<feature type="domain" description="Cation-transporting P-type ATPase N-terminal" evidence="16">
    <location>
        <begin position="5"/>
        <end position="79"/>
    </location>
</feature>
<evidence type="ECO:0000256" key="4">
    <source>
        <dbReference type="ARBA" id="ARBA00022568"/>
    </source>
</evidence>
<dbReference type="Pfam" id="PF13246">
    <property type="entry name" value="Cation_ATPase"/>
    <property type="match status" value="1"/>
</dbReference>
<keyword evidence="9" id="KW-0460">Magnesium</keyword>
<dbReference type="InterPro" id="IPR001757">
    <property type="entry name" value="P_typ_ATPase"/>
</dbReference>
<dbReference type="Gene3D" id="3.40.1110.10">
    <property type="entry name" value="Calcium-transporting ATPase, cytoplasmic domain N"/>
    <property type="match status" value="1"/>
</dbReference>
<keyword evidence="5 15" id="KW-0812">Transmembrane</keyword>
<dbReference type="FunFam" id="3.40.50.1000:FF:000083">
    <property type="entry name" value="Sodium/potassium-transporting ATPase subunit alpha"/>
    <property type="match status" value="1"/>
</dbReference>
<dbReference type="PRINTS" id="PR00119">
    <property type="entry name" value="CATATPASE"/>
</dbReference>
<keyword evidence="4" id="KW-0109">Calcium transport</keyword>
<reference evidence="17" key="1">
    <citation type="submission" date="2021-01" db="EMBL/GenBank/DDBJ databases">
        <authorList>
            <person name="Corre E."/>
            <person name="Pelletier E."/>
            <person name="Niang G."/>
            <person name="Scheremetjew M."/>
            <person name="Finn R."/>
            <person name="Kale V."/>
            <person name="Holt S."/>
            <person name="Cochrane G."/>
            <person name="Meng A."/>
            <person name="Brown T."/>
            <person name="Cohen L."/>
        </authorList>
    </citation>
    <scope>NUCLEOTIDE SEQUENCE</scope>
    <source>
        <strain evidence="17">379</strain>
    </source>
</reference>
<keyword evidence="10" id="KW-1278">Translocase</keyword>
<evidence type="ECO:0000313" key="17">
    <source>
        <dbReference type="EMBL" id="CAE0538215.1"/>
    </source>
</evidence>
<dbReference type="InterPro" id="IPR059000">
    <property type="entry name" value="ATPase_P-type_domA"/>
</dbReference>
<evidence type="ECO:0000259" key="16">
    <source>
        <dbReference type="SMART" id="SM00831"/>
    </source>
</evidence>
<keyword evidence="11 15" id="KW-1133">Transmembrane helix</keyword>
<dbReference type="Pfam" id="PF00690">
    <property type="entry name" value="Cation_ATPase_N"/>
    <property type="match status" value="1"/>
</dbReference>
<dbReference type="InterPro" id="IPR036412">
    <property type="entry name" value="HAD-like_sf"/>
</dbReference>